<dbReference type="GO" id="GO:0005576">
    <property type="term" value="C:extracellular region"/>
    <property type="evidence" value="ECO:0007669"/>
    <property type="project" value="InterPro"/>
</dbReference>
<dbReference type="PANTHER" id="PTHR23301">
    <property type="entry name" value="CHITIN BINDING PERITROPHIN-A"/>
    <property type="match status" value="1"/>
</dbReference>
<keyword evidence="4" id="KW-1015">Disulfide bond</keyword>
<feature type="signal peptide" evidence="6">
    <location>
        <begin position="1"/>
        <end position="18"/>
    </location>
</feature>
<keyword evidence="3" id="KW-0677">Repeat</keyword>
<dbReference type="GO" id="GO:0008061">
    <property type="term" value="F:chitin binding"/>
    <property type="evidence" value="ECO:0007669"/>
    <property type="project" value="UniProtKB-KW"/>
</dbReference>
<evidence type="ECO:0000256" key="1">
    <source>
        <dbReference type="ARBA" id="ARBA00022669"/>
    </source>
</evidence>
<dbReference type="SUPFAM" id="SSF57625">
    <property type="entry name" value="Invertebrate chitin-binding proteins"/>
    <property type="match status" value="2"/>
</dbReference>
<dbReference type="SMART" id="SM00494">
    <property type="entry name" value="ChtBD2"/>
    <property type="match status" value="2"/>
</dbReference>
<evidence type="ECO:0000256" key="6">
    <source>
        <dbReference type="SAM" id="SignalP"/>
    </source>
</evidence>
<feature type="chain" id="PRO_5041991043" description="Chitin-binding type-2 domain-containing protein" evidence="6">
    <location>
        <begin position="19"/>
        <end position="649"/>
    </location>
</feature>
<feature type="domain" description="Chitin-binding type-2" evidence="7">
    <location>
        <begin position="291"/>
        <end position="359"/>
    </location>
</feature>
<evidence type="ECO:0000256" key="4">
    <source>
        <dbReference type="ARBA" id="ARBA00023157"/>
    </source>
</evidence>
<dbReference type="Gene3D" id="2.170.140.10">
    <property type="entry name" value="Chitin binding domain"/>
    <property type="match status" value="1"/>
</dbReference>
<evidence type="ECO:0000256" key="2">
    <source>
        <dbReference type="ARBA" id="ARBA00022729"/>
    </source>
</evidence>
<sequence length="649" mass="72404">MALVHYGISVLLLAVTVAAVMDCINPGTNVEWVPDNERVGVYLEPFASSPHPHCCDPEGAPEIDLQEACHLCYQLTHSTPGFAPDVKDCSKFYMCEPDGQGGFNTFHMECPICSFWNQTQLTCVQVWFDSRYCIITGHQTDPPVTAVKEEELMFCIDFEDDDLVQDGTAYQPWVMNRGVTVVNDLECPQGERCGFFNASLLEVPFFSNNYDPWLGLKITLEYKQILSSPIDQGVISNDCFGGVPFAPGNSLYCSVDANGASFNAGLKSPPASASDHSYIVTLLLRYHLNLEACHLCHDETRSTPGFAADVTDCSKFYMCEPNGNGGFNTFHMACPKCTFWNQEKITCEQVWFDNYQCLTEGYIDGSLELPSPHTIKVTSSLHIWVIFGKLGFTRMVTTTDLCDETFGCSMVRIIEDPLMFCIDFEDDDLISDAFGIYRPWVLNDGVIVVSSPYCPQDIRCGYFNESILEVPFFSYTYNSWPSLRITFHYKQISNSTLDQGIISNDCTPPPFAEGNSLYCSAAADGDKFLGGLKSPAGGNVDLSAPSVFGKWQYVEMNWVSGQLEVVAKTPSDKTPFPGPIRNSPCPLVIGAFILTKEQSYFKGYMDNVSVIRIKYYSYSDNITSSLPKKYDLKITLQKREVYSKTMNIA</sequence>
<name>A0AAD9K3W0_RIDPI</name>
<evidence type="ECO:0000313" key="9">
    <source>
        <dbReference type="Proteomes" id="UP001209878"/>
    </source>
</evidence>
<dbReference type="PANTHER" id="PTHR23301:SF0">
    <property type="entry name" value="CHITIN-BINDING TYPE-2 DOMAIN-CONTAINING PROTEIN-RELATED"/>
    <property type="match status" value="1"/>
</dbReference>
<comment type="caution">
    <text evidence="8">The sequence shown here is derived from an EMBL/GenBank/DDBJ whole genome shotgun (WGS) entry which is preliminary data.</text>
</comment>
<keyword evidence="5" id="KW-0325">Glycoprotein</keyword>
<evidence type="ECO:0000256" key="3">
    <source>
        <dbReference type="ARBA" id="ARBA00022737"/>
    </source>
</evidence>
<protein>
    <recommendedName>
        <fullName evidence="7">Chitin-binding type-2 domain-containing protein</fullName>
    </recommendedName>
</protein>
<dbReference type="InterPro" id="IPR051940">
    <property type="entry name" value="Chitin_bind-dev_reg"/>
</dbReference>
<keyword evidence="1" id="KW-0147">Chitin-binding</keyword>
<organism evidence="8 9">
    <name type="scientific">Ridgeia piscesae</name>
    <name type="common">Tubeworm</name>
    <dbReference type="NCBI Taxonomy" id="27915"/>
    <lineage>
        <taxon>Eukaryota</taxon>
        <taxon>Metazoa</taxon>
        <taxon>Spiralia</taxon>
        <taxon>Lophotrochozoa</taxon>
        <taxon>Annelida</taxon>
        <taxon>Polychaeta</taxon>
        <taxon>Sedentaria</taxon>
        <taxon>Canalipalpata</taxon>
        <taxon>Sabellida</taxon>
        <taxon>Siboglinidae</taxon>
        <taxon>Ridgeia</taxon>
    </lineage>
</organism>
<evidence type="ECO:0000256" key="5">
    <source>
        <dbReference type="ARBA" id="ARBA00023180"/>
    </source>
</evidence>
<dbReference type="Proteomes" id="UP001209878">
    <property type="component" value="Unassembled WGS sequence"/>
</dbReference>
<dbReference type="EMBL" id="JAODUO010001442">
    <property type="protein sequence ID" value="KAK2163880.1"/>
    <property type="molecule type" value="Genomic_DNA"/>
</dbReference>
<keyword evidence="2 6" id="KW-0732">Signal</keyword>
<feature type="domain" description="Chitin-binding type-2" evidence="7">
    <location>
        <begin position="70"/>
        <end position="130"/>
    </location>
</feature>
<dbReference type="AlphaFoldDB" id="A0AAD9K3W0"/>
<accession>A0AAD9K3W0</accession>
<reference evidence="8" key="1">
    <citation type="journal article" date="2023" name="Mol. Biol. Evol.">
        <title>Third-Generation Sequencing Reveals the Adaptive Role of the Epigenome in Three Deep-Sea Polychaetes.</title>
        <authorList>
            <person name="Perez M."/>
            <person name="Aroh O."/>
            <person name="Sun Y."/>
            <person name="Lan Y."/>
            <person name="Juniper S.K."/>
            <person name="Young C.R."/>
            <person name="Angers B."/>
            <person name="Qian P.Y."/>
        </authorList>
    </citation>
    <scope>NUCLEOTIDE SEQUENCE</scope>
    <source>
        <strain evidence="8">R07B-5</strain>
    </source>
</reference>
<proteinExistence type="predicted"/>
<dbReference type="InterPro" id="IPR036508">
    <property type="entry name" value="Chitin-bd_dom_sf"/>
</dbReference>
<evidence type="ECO:0000259" key="7">
    <source>
        <dbReference type="SMART" id="SM00494"/>
    </source>
</evidence>
<evidence type="ECO:0000313" key="8">
    <source>
        <dbReference type="EMBL" id="KAK2163880.1"/>
    </source>
</evidence>
<dbReference type="InterPro" id="IPR002557">
    <property type="entry name" value="Chitin-bd_dom"/>
</dbReference>
<keyword evidence="9" id="KW-1185">Reference proteome</keyword>
<gene>
    <name evidence="8" type="ORF">NP493_1445g00000</name>
</gene>